<dbReference type="InterPro" id="IPR036291">
    <property type="entry name" value="NAD(P)-bd_dom_sf"/>
</dbReference>
<organism evidence="2 3">
    <name type="scientific">Ophiocordyceps australis</name>
    <dbReference type="NCBI Taxonomy" id="1399860"/>
    <lineage>
        <taxon>Eukaryota</taxon>
        <taxon>Fungi</taxon>
        <taxon>Dikarya</taxon>
        <taxon>Ascomycota</taxon>
        <taxon>Pezizomycotina</taxon>
        <taxon>Sordariomycetes</taxon>
        <taxon>Hypocreomycetidae</taxon>
        <taxon>Hypocreales</taxon>
        <taxon>Ophiocordycipitaceae</taxon>
        <taxon>Ophiocordyceps</taxon>
    </lineage>
</organism>
<protein>
    <recommendedName>
        <fullName evidence="1">NAD-dependent epimerase/dehydratase domain-containing protein</fullName>
    </recommendedName>
</protein>
<proteinExistence type="predicted"/>
<evidence type="ECO:0000259" key="1">
    <source>
        <dbReference type="Pfam" id="PF01370"/>
    </source>
</evidence>
<dbReference type="AlphaFoldDB" id="A0A2C5YLA9"/>
<dbReference type="InterPro" id="IPR001509">
    <property type="entry name" value="Epimerase_deHydtase"/>
</dbReference>
<reference evidence="2 3" key="1">
    <citation type="submission" date="2017-06" db="EMBL/GenBank/DDBJ databases">
        <title>Ant-infecting Ophiocordyceps genomes reveal a high diversity of potential behavioral manipulation genes and a possible major role for enterotoxins.</title>
        <authorList>
            <person name="De Bekker C."/>
            <person name="Evans H.C."/>
            <person name="Brachmann A."/>
            <person name="Hughes D.P."/>
        </authorList>
    </citation>
    <scope>NUCLEOTIDE SEQUENCE [LARGE SCALE GENOMIC DNA]</scope>
    <source>
        <strain evidence="2 3">1348a</strain>
    </source>
</reference>
<comment type="caution">
    <text evidence="2">The sequence shown here is derived from an EMBL/GenBank/DDBJ whole genome shotgun (WGS) entry which is preliminary data.</text>
</comment>
<dbReference type="EMBL" id="NJEU01001170">
    <property type="protein sequence ID" value="PHH68280.1"/>
    <property type="molecule type" value="Genomic_DNA"/>
</dbReference>
<evidence type="ECO:0000313" key="2">
    <source>
        <dbReference type="EMBL" id="PHH68280.1"/>
    </source>
</evidence>
<dbReference type="PANTHER" id="PTHR48079:SF6">
    <property type="entry name" value="NAD(P)-BINDING DOMAIN-CONTAINING PROTEIN-RELATED"/>
    <property type="match status" value="1"/>
</dbReference>
<gene>
    <name evidence="2" type="ORF">CDD82_679</name>
</gene>
<dbReference type="GO" id="GO:0004029">
    <property type="term" value="F:aldehyde dehydrogenase (NAD+) activity"/>
    <property type="evidence" value="ECO:0007669"/>
    <property type="project" value="TreeGrafter"/>
</dbReference>
<feature type="domain" description="NAD-dependent epimerase/dehydratase" evidence="1">
    <location>
        <begin position="7"/>
        <end position="250"/>
    </location>
</feature>
<evidence type="ECO:0000313" key="3">
    <source>
        <dbReference type="Proteomes" id="UP000224854"/>
    </source>
</evidence>
<name>A0A2C5YLA9_9HYPO</name>
<dbReference type="OrthoDB" id="2735536at2759"/>
<accession>A0A2C5YLA9</accession>
<dbReference type="GO" id="GO:0005737">
    <property type="term" value="C:cytoplasm"/>
    <property type="evidence" value="ECO:0007669"/>
    <property type="project" value="TreeGrafter"/>
</dbReference>
<sequence length="332" mass="35753">MPSPDLLITGATGFIGFKVLLRALEQGYTVRAAVRSAEKAKTLSSHPKITATGNADKLSFVEVPDITRDGAYDEAIRDIGHVIHLAAPLLWPSNDPQTGIYEPTIRNMSTLLASASKEPSVKKLVITSSIAGNMTLAPDPSQEITAETRIPDLPGPFDSSASAYNAAKVGALNYLDRFMAEKKPSFALAIVLPGLLFGRDERALHVKELYAGTNVFLLRAITGQPAYYPVPDGIAHVDDAVKVLLAVLKDGVVGNFGVTKVHSVNEAWAVITKHFPQAVARGTFTRGTYEAVPANWNAHQTEIDLGFNFQAFDDIVIDVANQYLELSGLEKA</sequence>
<dbReference type="Pfam" id="PF01370">
    <property type="entry name" value="Epimerase"/>
    <property type="match status" value="1"/>
</dbReference>
<dbReference type="Proteomes" id="UP000224854">
    <property type="component" value="Unassembled WGS sequence"/>
</dbReference>
<dbReference type="SUPFAM" id="SSF51735">
    <property type="entry name" value="NAD(P)-binding Rossmann-fold domains"/>
    <property type="match status" value="1"/>
</dbReference>
<keyword evidence="3" id="KW-1185">Reference proteome</keyword>
<dbReference type="PANTHER" id="PTHR48079">
    <property type="entry name" value="PROTEIN YEEZ"/>
    <property type="match status" value="1"/>
</dbReference>
<dbReference type="Gene3D" id="3.40.50.720">
    <property type="entry name" value="NAD(P)-binding Rossmann-like Domain"/>
    <property type="match status" value="1"/>
</dbReference>
<dbReference type="InterPro" id="IPR051783">
    <property type="entry name" value="NAD(P)-dependent_oxidoreduct"/>
</dbReference>